<protein>
    <submittedName>
        <fullName evidence="3">Uncharacterized protein</fullName>
    </submittedName>
</protein>
<reference evidence="3 4" key="1">
    <citation type="journal article" date="2017" name="Mol. Plant">
        <title>The Genome of Medicinal Plant Macleaya cordata Provides New Insights into Benzylisoquinoline Alkaloids Metabolism.</title>
        <authorList>
            <person name="Liu X."/>
            <person name="Liu Y."/>
            <person name="Huang P."/>
            <person name="Ma Y."/>
            <person name="Qing Z."/>
            <person name="Tang Q."/>
            <person name="Cao H."/>
            <person name="Cheng P."/>
            <person name="Zheng Y."/>
            <person name="Yuan Z."/>
            <person name="Zhou Y."/>
            <person name="Liu J."/>
            <person name="Tang Z."/>
            <person name="Zhuo Y."/>
            <person name="Zhang Y."/>
            <person name="Yu L."/>
            <person name="Huang J."/>
            <person name="Yang P."/>
            <person name="Peng Q."/>
            <person name="Zhang J."/>
            <person name="Jiang W."/>
            <person name="Zhang Z."/>
            <person name="Lin K."/>
            <person name="Ro D.K."/>
            <person name="Chen X."/>
            <person name="Xiong X."/>
            <person name="Shang Y."/>
            <person name="Huang S."/>
            <person name="Zeng J."/>
        </authorList>
    </citation>
    <scope>NUCLEOTIDE SEQUENCE [LARGE SCALE GENOMIC DNA]</scope>
    <source>
        <strain evidence="4">cv. BLH2017</strain>
        <tissue evidence="3">Root</tissue>
    </source>
</reference>
<name>A0A200R808_MACCD</name>
<proteinExistence type="predicted"/>
<dbReference type="InParanoid" id="A0A200R808"/>
<comment type="caution">
    <text evidence="3">The sequence shown here is derived from an EMBL/GenBank/DDBJ whole genome shotgun (WGS) entry which is preliminary data.</text>
</comment>
<evidence type="ECO:0000313" key="4">
    <source>
        <dbReference type="Proteomes" id="UP000195402"/>
    </source>
</evidence>
<organism evidence="3 4">
    <name type="scientific">Macleaya cordata</name>
    <name type="common">Five-seeded plume-poppy</name>
    <name type="synonym">Bocconia cordata</name>
    <dbReference type="NCBI Taxonomy" id="56857"/>
    <lineage>
        <taxon>Eukaryota</taxon>
        <taxon>Viridiplantae</taxon>
        <taxon>Streptophyta</taxon>
        <taxon>Embryophyta</taxon>
        <taxon>Tracheophyta</taxon>
        <taxon>Spermatophyta</taxon>
        <taxon>Magnoliopsida</taxon>
        <taxon>Ranunculales</taxon>
        <taxon>Papaveraceae</taxon>
        <taxon>Papaveroideae</taxon>
        <taxon>Macleaya</taxon>
    </lineage>
</organism>
<keyword evidence="4" id="KW-1185">Reference proteome</keyword>
<evidence type="ECO:0000256" key="1">
    <source>
        <dbReference type="SAM" id="Coils"/>
    </source>
</evidence>
<feature type="coiled-coil region" evidence="1">
    <location>
        <begin position="45"/>
        <end position="83"/>
    </location>
</feature>
<dbReference type="Proteomes" id="UP000195402">
    <property type="component" value="Unassembled WGS sequence"/>
</dbReference>
<dbReference type="AlphaFoldDB" id="A0A200R808"/>
<gene>
    <name evidence="3" type="ORF">BVC80_1053g7</name>
</gene>
<accession>A0A200R808</accession>
<feature type="region of interest" description="Disordered" evidence="2">
    <location>
        <begin position="1"/>
        <end position="23"/>
    </location>
</feature>
<evidence type="ECO:0000313" key="3">
    <source>
        <dbReference type="EMBL" id="OVA18841.1"/>
    </source>
</evidence>
<dbReference type="EMBL" id="MVGT01000390">
    <property type="protein sequence ID" value="OVA18841.1"/>
    <property type="molecule type" value="Genomic_DNA"/>
</dbReference>
<keyword evidence="1" id="KW-0175">Coiled coil</keyword>
<evidence type="ECO:0000256" key="2">
    <source>
        <dbReference type="SAM" id="MobiDB-lite"/>
    </source>
</evidence>
<sequence length="93" mass="11142">MQERMQQEACTDENGNRRPITDEIYRKVMPLERHGRVSASSSMRIQGLEQQLTEMTIEVASLKRKLQENEEEMEGRIKEREDEMERRMMLEII</sequence>
<feature type="compositionally biased region" description="Basic and acidic residues" evidence="2">
    <location>
        <begin position="14"/>
        <end position="23"/>
    </location>
</feature>